<evidence type="ECO:0000256" key="1">
    <source>
        <dbReference type="SAM" id="Phobius"/>
    </source>
</evidence>
<evidence type="ECO:0000313" key="2">
    <source>
        <dbReference type="EMBL" id="MCE2595146.1"/>
    </source>
</evidence>
<sequence length="73" mass="8342">MRLRKVTDSHFGQVLRIAYWLAVLVIIYVGQGLIADPELDWLATAGVMIIAFPLYIWAIQKIKGQQIDDENIE</sequence>
<protein>
    <submittedName>
        <fullName evidence="2">Uncharacterized protein</fullName>
    </submittedName>
</protein>
<keyword evidence="1" id="KW-0472">Membrane</keyword>
<gene>
    <name evidence="2" type="ORF">K6Y31_09975</name>
</gene>
<name>A0ABS8WBM3_9GAMM</name>
<reference evidence="2 3" key="1">
    <citation type="journal article" date="2022" name="Environ. Microbiol. Rep.">
        <title>Eco-phylogenetic analyses reveal divergent evolution of vitamin B12 metabolism in the marine bacterial family 'Psychromonadaceae'.</title>
        <authorList>
            <person name="Jin X."/>
            <person name="Yang Y."/>
            <person name="Cao H."/>
            <person name="Gao B."/>
            <person name="Zhao Z."/>
        </authorList>
    </citation>
    <scope>NUCLEOTIDE SEQUENCE [LARGE SCALE GENOMIC DNA]</scope>
    <source>
        <strain evidence="2 3">MKS20</strain>
    </source>
</reference>
<evidence type="ECO:0000313" key="3">
    <source>
        <dbReference type="Proteomes" id="UP001201273"/>
    </source>
</evidence>
<comment type="caution">
    <text evidence="2">The sequence shown here is derived from an EMBL/GenBank/DDBJ whole genome shotgun (WGS) entry which is preliminary data.</text>
</comment>
<feature type="transmembrane region" description="Helical" evidence="1">
    <location>
        <begin position="41"/>
        <end position="59"/>
    </location>
</feature>
<keyword evidence="1" id="KW-1133">Transmembrane helix</keyword>
<organism evidence="2 3">
    <name type="scientific">Motilimonas cestriensis</name>
    <dbReference type="NCBI Taxonomy" id="2742685"/>
    <lineage>
        <taxon>Bacteria</taxon>
        <taxon>Pseudomonadati</taxon>
        <taxon>Pseudomonadota</taxon>
        <taxon>Gammaproteobacteria</taxon>
        <taxon>Alteromonadales</taxon>
        <taxon>Alteromonadales genera incertae sedis</taxon>
        <taxon>Motilimonas</taxon>
    </lineage>
</organism>
<proteinExistence type="predicted"/>
<dbReference type="RefSeq" id="WP_233052640.1">
    <property type="nucleotide sequence ID" value="NZ_JAIMJA010000008.1"/>
</dbReference>
<keyword evidence="1" id="KW-0812">Transmembrane</keyword>
<accession>A0ABS8WBM3</accession>
<dbReference type="Proteomes" id="UP001201273">
    <property type="component" value="Unassembled WGS sequence"/>
</dbReference>
<feature type="transmembrane region" description="Helical" evidence="1">
    <location>
        <begin position="14"/>
        <end position="35"/>
    </location>
</feature>
<keyword evidence="3" id="KW-1185">Reference proteome</keyword>
<dbReference type="EMBL" id="JAIMJA010000008">
    <property type="protein sequence ID" value="MCE2595146.1"/>
    <property type="molecule type" value="Genomic_DNA"/>
</dbReference>